<dbReference type="OrthoDB" id="5182912at2759"/>
<proteinExistence type="predicted"/>
<dbReference type="SUPFAM" id="SSF48452">
    <property type="entry name" value="TPR-like"/>
    <property type="match status" value="1"/>
</dbReference>
<organism evidence="1 2">
    <name type="scientific">Penicillium bovifimosum</name>
    <dbReference type="NCBI Taxonomy" id="126998"/>
    <lineage>
        <taxon>Eukaryota</taxon>
        <taxon>Fungi</taxon>
        <taxon>Dikarya</taxon>
        <taxon>Ascomycota</taxon>
        <taxon>Pezizomycotina</taxon>
        <taxon>Eurotiomycetes</taxon>
        <taxon>Eurotiomycetidae</taxon>
        <taxon>Eurotiales</taxon>
        <taxon>Aspergillaceae</taxon>
        <taxon>Penicillium</taxon>
    </lineage>
</organism>
<sequence>MIHPEVPRLLSCFGQIFSRRWKRLATNVVLQAYPKDPQLRPIDYTVAGALLIPILRRALSNLLECSPDGLERQTLELAIDACLSASNFGDKCWKTVAVAYAEHMADQHGCAVIKGRVQLRKAMLERLYPSGAGPNLQEIKITRANNRSNADFGKLILLQARLQIERRVSPKEINTTLDRFRAFDPISDIERSVQLDIDFLRAKLLRYDGRFEPASAALVGCVEAVTYRASNLITIHYYETLCEAGEPSAAIRGLEQEYGELLKKENGQAGNVRRLRLALAGAYLMKVLLDGSIDNDLLEKSERLFKGVQWMAEPSMVTKQNIYVTKASLGMVHLIRSEWEESLQYWDEALDAANSCFPNIGHAEMVTQYAQCEILHRIGRYSEALAKGVAAQEIFQKCGREYYFLGQGTAWLDKLDELAKSSGRPAIAGRD</sequence>
<evidence type="ECO:0000313" key="1">
    <source>
        <dbReference type="EMBL" id="KAJ5142489.1"/>
    </source>
</evidence>
<dbReference type="Proteomes" id="UP001149079">
    <property type="component" value="Unassembled WGS sequence"/>
</dbReference>
<reference evidence="1" key="1">
    <citation type="submission" date="2022-11" db="EMBL/GenBank/DDBJ databases">
        <authorList>
            <person name="Petersen C."/>
        </authorList>
    </citation>
    <scope>NUCLEOTIDE SEQUENCE</scope>
    <source>
        <strain evidence="1">IBT 22155</strain>
    </source>
</reference>
<gene>
    <name evidence="1" type="ORF">N7515_001276</name>
</gene>
<protein>
    <submittedName>
        <fullName evidence="1">Uncharacterized protein</fullName>
    </submittedName>
</protein>
<dbReference type="RefSeq" id="XP_056524133.1">
    <property type="nucleotide sequence ID" value="XM_056662020.1"/>
</dbReference>
<comment type="caution">
    <text evidence="1">The sequence shown here is derived from an EMBL/GenBank/DDBJ whole genome shotgun (WGS) entry which is preliminary data.</text>
</comment>
<evidence type="ECO:0000313" key="2">
    <source>
        <dbReference type="Proteomes" id="UP001149079"/>
    </source>
</evidence>
<dbReference type="Gene3D" id="1.25.40.10">
    <property type="entry name" value="Tetratricopeptide repeat domain"/>
    <property type="match status" value="1"/>
</dbReference>
<accession>A0A9W9H9I4</accession>
<dbReference type="GeneID" id="81401190"/>
<dbReference type="AlphaFoldDB" id="A0A9W9H9I4"/>
<dbReference type="InterPro" id="IPR011990">
    <property type="entry name" value="TPR-like_helical_dom_sf"/>
</dbReference>
<reference evidence="1" key="2">
    <citation type="journal article" date="2023" name="IMA Fungus">
        <title>Comparative genomic study of the Penicillium genus elucidates a diverse pangenome and 15 lateral gene transfer events.</title>
        <authorList>
            <person name="Petersen C."/>
            <person name="Sorensen T."/>
            <person name="Nielsen M.R."/>
            <person name="Sondergaard T.E."/>
            <person name="Sorensen J.L."/>
            <person name="Fitzpatrick D.A."/>
            <person name="Frisvad J.C."/>
            <person name="Nielsen K.L."/>
        </authorList>
    </citation>
    <scope>NUCLEOTIDE SEQUENCE</scope>
    <source>
        <strain evidence="1">IBT 22155</strain>
    </source>
</reference>
<name>A0A9W9H9I4_9EURO</name>
<keyword evidence="2" id="KW-1185">Reference proteome</keyword>
<dbReference type="EMBL" id="JAPQKL010000002">
    <property type="protein sequence ID" value="KAJ5142489.1"/>
    <property type="molecule type" value="Genomic_DNA"/>
</dbReference>